<keyword evidence="5" id="KW-1185">Reference proteome</keyword>
<evidence type="ECO:0000256" key="1">
    <source>
        <dbReference type="ARBA" id="ARBA00010231"/>
    </source>
</evidence>
<accession>A0ABW8LLQ0</accession>
<dbReference type="SUPFAM" id="SSF53738">
    <property type="entry name" value="Phosphoglucomutase, first 3 domains"/>
    <property type="match status" value="1"/>
</dbReference>
<evidence type="ECO:0000313" key="4">
    <source>
        <dbReference type="EMBL" id="MFK4265950.1"/>
    </source>
</evidence>
<name>A0ABW8LLQ0_9ACTN</name>
<protein>
    <recommendedName>
        <fullName evidence="3">Alpha-D-phosphohexomutase alpha/beta/alpha domain-containing protein</fullName>
    </recommendedName>
</protein>
<comment type="caution">
    <text evidence="4">The sequence shown here is derived from an EMBL/GenBank/DDBJ whole genome shotgun (WGS) entry which is preliminary data.</text>
</comment>
<evidence type="ECO:0000313" key="5">
    <source>
        <dbReference type="Proteomes" id="UP001620295"/>
    </source>
</evidence>
<dbReference type="Gene3D" id="3.40.120.10">
    <property type="entry name" value="Alpha-D-Glucose-1,6-Bisphosphate, subunit A, domain 3"/>
    <property type="match status" value="1"/>
</dbReference>
<dbReference type="Pfam" id="PF02878">
    <property type="entry name" value="PGM_PMM_I"/>
    <property type="match status" value="1"/>
</dbReference>
<dbReference type="Proteomes" id="UP001620295">
    <property type="component" value="Unassembled WGS sequence"/>
</dbReference>
<dbReference type="EMBL" id="JBJDQH010000004">
    <property type="protein sequence ID" value="MFK4265950.1"/>
    <property type="molecule type" value="Genomic_DNA"/>
</dbReference>
<dbReference type="InterPro" id="IPR005844">
    <property type="entry name" value="A-D-PHexomutase_a/b/a-I"/>
</dbReference>
<comment type="similarity">
    <text evidence="1">Belongs to the phosphohexose mutase family.</text>
</comment>
<dbReference type="InterPro" id="IPR016055">
    <property type="entry name" value="A-D-PHexomutase_a/b/a-I/II/III"/>
</dbReference>
<sequence length="170" mass="17994">MLNPIDTGAVVRDGGVVGRFPGEIHEGVAWWVGACLVAAMRARRIVVAHDGRATSEAFYRRLCRGAVNAGHLACIVVDLGVAGEATLFRAMQELGSVPGALVTTLVGDDGAETVKIALYDGAGHMLGEEAGLARIRRMIAEDRIPIPVNEHSRGRVEPYPRQAAEEGAAE</sequence>
<evidence type="ECO:0000259" key="3">
    <source>
        <dbReference type="Pfam" id="PF02878"/>
    </source>
</evidence>
<proteinExistence type="inferred from homology"/>
<reference evidence="4 5" key="1">
    <citation type="submission" date="2024-11" db="EMBL/GenBank/DDBJ databases">
        <title>The Natural Products Discovery Center: Release of the First 8490 Sequenced Strains for Exploring Actinobacteria Biosynthetic Diversity.</title>
        <authorList>
            <person name="Kalkreuter E."/>
            <person name="Kautsar S.A."/>
            <person name="Yang D."/>
            <person name="Bader C.D."/>
            <person name="Teijaro C.N."/>
            <person name="Fluegel L."/>
            <person name="Davis C.M."/>
            <person name="Simpson J.R."/>
            <person name="Lauterbach L."/>
            <person name="Steele A.D."/>
            <person name="Gui C."/>
            <person name="Meng S."/>
            <person name="Li G."/>
            <person name="Viehrig K."/>
            <person name="Ye F."/>
            <person name="Su P."/>
            <person name="Kiefer A.F."/>
            <person name="Nichols A."/>
            <person name="Cepeda A.J."/>
            <person name="Yan W."/>
            <person name="Fan B."/>
            <person name="Jiang Y."/>
            <person name="Adhikari A."/>
            <person name="Zheng C.-J."/>
            <person name="Schuster L."/>
            <person name="Cowan T.M."/>
            <person name="Smanski M.J."/>
            <person name="Chevrette M.G."/>
            <person name="De Carvalho L.P.S."/>
            <person name="Shen B."/>
        </authorList>
    </citation>
    <scope>NUCLEOTIDE SEQUENCE [LARGE SCALE GENOMIC DNA]</scope>
    <source>
        <strain evidence="4 5">NPDC020863</strain>
    </source>
</reference>
<evidence type="ECO:0000256" key="2">
    <source>
        <dbReference type="SAM" id="MobiDB-lite"/>
    </source>
</evidence>
<feature type="domain" description="Alpha-D-phosphohexomutase alpha/beta/alpha" evidence="3">
    <location>
        <begin position="13"/>
        <end position="103"/>
    </location>
</feature>
<feature type="region of interest" description="Disordered" evidence="2">
    <location>
        <begin position="150"/>
        <end position="170"/>
    </location>
</feature>
<dbReference type="RefSeq" id="WP_358640827.1">
    <property type="nucleotide sequence ID" value="NZ_JBFACG010000008.1"/>
</dbReference>
<organism evidence="4 5">
    <name type="scientific">Streptomyces milbemycinicus</name>
    <dbReference type="NCBI Taxonomy" id="476552"/>
    <lineage>
        <taxon>Bacteria</taxon>
        <taxon>Bacillati</taxon>
        <taxon>Actinomycetota</taxon>
        <taxon>Actinomycetes</taxon>
        <taxon>Kitasatosporales</taxon>
        <taxon>Streptomycetaceae</taxon>
        <taxon>Streptomyces</taxon>
    </lineage>
</organism>
<gene>
    <name evidence="4" type="ORF">ACI2L5_13525</name>
</gene>